<evidence type="ECO:0000256" key="1">
    <source>
        <dbReference type="SAM" id="SignalP"/>
    </source>
</evidence>
<protein>
    <recommendedName>
        <fullName evidence="2">Cathepsin propeptide inhibitor domain-containing protein</fullName>
    </recommendedName>
</protein>
<dbReference type="EMBL" id="FZQP02001504">
    <property type="protein sequence ID" value="VVC93063.1"/>
    <property type="molecule type" value="Genomic_DNA"/>
</dbReference>
<feature type="domain" description="Cathepsin propeptide inhibitor" evidence="2">
    <location>
        <begin position="34"/>
        <end position="89"/>
    </location>
</feature>
<feature type="signal peptide" evidence="1">
    <location>
        <begin position="1"/>
        <end position="18"/>
    </location>
</feature>
<reference evidence="3 4" key="1">
    <citation type="submission" date="2017-07" db="EMBL/GenBank/DDBJ databases">
        <authorList>
            <person name="Talla V."/>
            <person name="Backstrom N."/>
        </authorList>
    </citation>
    <scope>NUCLEOTIDE SEQUENCE [LARGE SCALE GENOMIC DNA]</scope>
</reference>
<gene>
    <name evidence="3" type="ORF">LSINAPIS_LOCUS5340</name>
</gene>
<accession>A0A5E4Q6S2</accession>
<dbReference type="InterPro" id="IPR038765">
    <property type="entry name" value="Papain-like_cys_pep_sf"/>
</dbReference>
<keyword evidence="1" id="KW-0732">Signal</keyword>
<dbReference type="SMART" id="SM00848">
    <property type="entry name" value="Inhibitor_I29"/>
    <property type="match status" value="1"/>
</dbReference>
<evidence type="ECO:0000313" key="3">
    <source>
        <dbReference type="EMBL" id="VVC93063.1"/>
    </source>
</evidence>
<feature type="chain" id="PRO_5022926049" description="Cathepsin propeptide inhibitor domain-containing protein" evidence="1">
    <location>
        <begin position="19"/>
        <end position="104"/>
    </location>
</feature>
<dbReference type="Proteomes" id="UP000324832">
    <property type="component" value="Unassembled WGS sequence"/>
</dbReference>
<dbReference type="InterPro" id="IPR013201">
    <property type="entry name" value="Prot_inhib_I29"/>
</dbReference>
<dbReference type="Pfam" id="PF08246">
    <property type="entry name" value="Inhibitor_I29"/>
    <property type="match status" value="1"/>
</dbReference>
<sequence length="104" mass="12257">MLRGTICAMLALVAAACSRENIPHYDIREAPILFEKFKKDYNRHYASEYDEKIHYEAFVKQLKKIIQDNSRGRYIADINKFADYTDEEFNHMNGLILPRGRRSV</sequence>
<dbReference type="SUPFAM" id="SSF54001">
    <property type="entry name" value="Cysteine proteinases"/>
    <property type="match status" value="1"/>
</dbReference>
<dbReference type="AlphaFoldDB" id="A0A5E4Q6S2"/>
<evidence type="ECO:0000259" key="2">
    <source>
        <dbReference type="SMART" id="SM00848"/>
    </source>
</evidence>
<keyword evidence="4" id="KW-1185">Reference proteome</keyword>
<name>A0A5E4Q6S2_9NEOP</name>
<evidence type="ECO:0000313" key="4">
    <source>
        <dbReference type="Proteomes" id="UP000324832"/>
    </source>
</evidence>
<dbReference type="PROSITE" id="PS51257">
    <property type="entry name" value="PROKAR_LIPOPROTEIN"/>
    <property type="match status" value="1"/>
</dbReference>
<dbReference type="Gene3D" id="1.10.287.2250">
    <property type="match status" value="1"/>
</dbReference>
<proteinExistence type="predicted"/>
<organism evidence="3 4">
    <name type="scientific">Leptidea sinapis</name>
    <dbReference type="NCBI Taxonomy" id="189913"/>
    <lineage>
        <taxon>Eukaryota</taxon>
        <taxon>Metazoa</taxon>
        <taxon>Ecdysozoa</taxon>
        <taxon>Arthropoda</taxon>
        <taxon>Hexapoda</taxon>
        <taxon>Insecta</taxon>
        <taxon>Pterygota</taxon>
        <taxon>Neoptera</taxon>
        <taxon>Endopterygota</taxon>
        <taxon>Lepidoptera</taxon>
        <taxon>Glossata</taxon>
        <taxon>Ditrysia</taxon>
        <taxon>Papilionoidea</taxon>
        <taxon>Pieridae</taxon>
        <taxon>Dismorphiinae</taxon>
        <taxon>Leptidea</taxon>
    </lineage>
</organism>